<evidence type="ECO:0000313" key="3">
    <source>
        <dbReference type="Proteomes" id="UP000499080"/>
    </source>
</evidence>
<keyword evidence="3" id="KW-1185">Reference proteome</keyword>
<name>A0A4Y2PWB3_ARAVE</name>
<dbReference type="OrthoDB" id="5985073at2759"/>
<organism evidence="2 3">
    <name type="scientific">Araneus ventricosus</name>
    <name type="common">Orbweaver spider</name>
    <name type="synonym">Epeira ventricosa</name>
    <dbReference type="NCBI Taxonomy" id="182803"/>
    <lineage>
        <taxon>Eukaryota</taxon>
        <taxon>Metazoa</taxon>
        <taxon>Ecdysozoa</taxon>
        <taxon>Arthropoda</taxon>
        <taxon>Chelicerata</taxon>
        <taxon>Arachnida</taxon>
        <taxon>Araneae</taxon>
        <taxon>Araneomorphae</taxon>
        <taxon>Entelegynae</taxon>
        <taxon>Araneoidea</taxon>
        <taxon>Araneidae</taxon>
        <taxon>Araneus</taxon>
    </lineage>
</organism>
<dbReference type="Proteomes" id="UP000499080">
    <property type="component" value="Unassembled WGS sequence"/>
</dbReference>
<reference evidence="2 3" key="1">
    <citation type="journal article" date="2019" name="Sci. Rep.">
        <title>Orb-weaving spider Araneus ventricosus genome elucidates the spidroin gene catalogue.</title>
        <authorList>
            <person name="Kono N."/>
            <person name="Nakamura H."/>
            <person name="Ohtoshi R."/>
            <person name="Moran D.A.P."/>
            <person name="Shinohara A."/>
            <person name="Yoshida Y."/>
            <person name="Fujiwara M."/>
            <person name="Mori M."/>
            <person name="Tomita M."/>
            <person name="Arakawa K."/>
        </authorList>
    </citation>
    <scope>NUCLEOTIDE SEQUENCE [LARGE SCALE GENOMIC DNA]</scope>
</reference>
<dbReference type="EMBL" id="BGPR01012307">
    <property type="protein sequence ID" value="GBN55509.1"/>
    <property type="molecule type" value="Genomic_DNA"/>
</dbReference>
<accession>A0A4Y2PWB3</accession>
<feature type="region of interest" description="Disordered" evidence="1">
    <location>
        <begin position="1"/>
        <end position="26"/>
    </location>
</feature>
<evidence type="ECO:0000313" key="2">
    <source>
        <dbReference type="EMBL" id="GBN55509.1"/>
    </source>
</evidence>
<sequence>MPRTTPELTPPSPNFRTTPAGGRLTPTYDLACSRPKYTTELQWNRVSNLEPSGPKAETLPEPRNKYSFIFETDLLSLNHGQMAETEHEPAPFYPNFHTTPVSRCSTQMDLTCMRSGNDRTCAESDVEPATLHRSRT</sequence>
<gene>
    <name evidence="2" type="ORF">AVEN_119255_1</name>
</gene>
<comment type="caution">
    <text evidence="2">The sequence shown here is derived from an EMBL/GenBank/DDBJ whole genome shotgun (WGS) entry which is preliminary data.</text>
</comment>
<evidence type="ECO:0000256" key="1">
    <source>
        <dbReference type="SAM" id="MobiDB-lite"/>
    </source>
</evidence>
<dbReference type="AlphaFoldDB" id="A0A4Y2PWB3"/>
<protein>
    <submittedName>
        <fullName evidence="2">Uncharacterized protein</fullName>
    </submittedName>
</protein>
<proteinExistence type="predicted"/>